<keyword evidence="5" id="KW-1185">Reference proteome</keyword>
<feature type="chain" id="PRO_5040416170" evidence="3">
    <location>
        <begin position="19"/>
        <end position="397"/>
    </location>
</feature>
<dbReference type="OrthoDB" id="4084551at2759"/>
<proteinExistence type="predicted"/>
<evidence type="ECO:0000313" key="5">
    <source>
        <dbReference type="Proteomes" id="UP000769528"/>
    </source>
</evidence>
<dbReference type="Pfam" id="PF14610">
    <property type="entry name" value="Psg1"/>
    <property type="match status" value="1"/>
</dbReference>
<evidence type="ECO:0000256" key="3">
    <source>
        <dbReference type="SAM" id="SignalP"/>
    </source>
</evidence>
<gene>
    <name evidence="4" type="ORF">WICMUC_002719</name>
</gene>
<keyword evidence="3" id="KW-0732">Signal</keyword>
<reference evidence="4" key="1">
    <citation type="journal article" date="2021" name="Open Biol.">
        <title>Shared evolutionary footprints suggest mitochondrial oxidative damage underlies multiple complex I losses in fungi.</title>
        <authorList>
            <person name="Schikora-Tamarit M.A."/>
            <person name="Marcet-Houben M."/>
            <person name="Nosek J."/>
            <person name="Gabaldon T."/>
        </authorList>
    </citation>
    <scope>NUCLEOTIDE SEQUENCE</scope>
    <source>
        <strain evidence="4">CBS6341</strain>
    </source>
</reference>
<accession>A0A9P8PPQ5</accession>
<sequence>MKISYLLSTITAISYVLASPQEAPITSDLHKLEKRYQKVRVAKSTTTTTSEETPKPWIRTIYSSVVEIVTPTVIQSVTFSAKPPLETDYPQPWVSLNKQGQPKTIIPEIKNGLTKKPSPSYSTYFQTPTTVTYSYEDLKAHNMDPSAYHEEVEFIDEDKTYVSLNPIIRCTPDRYFMKNLARDVSSAPFCTPHENVELRMGEIYFITWYTKFFDDEVKKVKLHFSYIKEDLKRKGMKKREVESAFFTTEWIDNINGLYPLDIQEDWLLDEFYQSVSVSIQPDNVSDDDFNLLQDSTVFKILRRSKVGKKTKEEKALEDEGITDDSAYYVVMSIPTVVAFSALGMYFFLWLTRKDRDVSSIRAKVWKSQHKILGKFKPKGNNRKYSELPQFDNKGKKQ</sequence>
<dbReference type="EMBL" id="JAEUBF010000772">
    <property type="protein sequence ID" value="KAH3675430.1"/>
    <property type="molecule type" value="Genomic_DNA"/>
</dbReference>
<feature type="transmembrane region" description="Helical" evidence="2">
    <location>
        <begin position="326"/>
        <end position="351"/>
    </location>
</feature>
<dbReference type="Proteomes" id="UP000769528">
    <property type="component" value="Unassembled WGS sequence"/>
</dbReference>
<protein>
    <submittedName>
        <fullName evidence="4">Uncharacterized protein</fullName>
    </submittedName>
</protein>
<evidence type="ECO:0000256" key="2">
    <source>
        <dbReference type="SAM" id="Phobius"/>
    </source>
</evidence>
<feature type="signal peptide" evidence="3">
    <location>
        <begin position="1"/>
        <end position="18"/>
    </location>
</feature>
<comment type="caution">
    <text evidence="4">The sequence shown here is derived from an EMBL/GenBank/DDBJ whole genome shotgun (WGS) entry which is preliminary data.</text>
</comment>
<name>A0A9P8PPQ5_9ASCO</name>
<keyword evidence="2" id="KW-0812">Transmembrane</keyword>
<evidence type="ECO:0000256" key="1">
    <source>
        <dbReference type="SAM" id="MobiDB-lite"/>
    </source>
</evidence>
<organism evidence="4 5">
    <name type="scientific">Wickerhamomyces mucosus</name>
    <dbReference type="NCBI Taxonomy" id="1378264"/>
    <lineage>
        <taxon>Eukaryota</taxon>
        <taxon>Fungi</taxon>
        <taxon>Dikarya</taxon>
        <taxon>Ascomycota</taxon>
        <taxon>Saccharomycotina</taxon>
        <taxon>Saccharomycetes</taxon>
        <taxon>Phaffomycetales</taxon>
        <taxon>Wickerhamomycetaceae</taxon>
        <taxon>Wickerhamomyces</taxon>
    </lineage>
</organism>
<keyword evidence="2" id="KW-0472">Membrane</keyword>
<dbReference type="InterPro" id="IPR028000">
    <property type="entry name" value="Pma1"/>
</dbReference>
<evidence type="ECO:0000313" key="4">
    <source>
        <dbReference type="EMBL" id="KAH3675430.1"/>
    </source>
</evidence>
<reference evidence="4" key="2">
    <citation type="submission" date="2021-01" db="EMBL/GenBank/DDBJ databases">
        <authorList>
            <person name="Schikora-Tamarit M.A."/>
        </authorList>
    </citation>
    <scope>NUCLEOTIDE SEQUENCE</scope>
    <source>
        <strain evidence="4">CBS6341</strain>
    </source>
</reference>
<feature type="region of interest" description="Disordered" evidence="1">
    <location>
        <begin position="376"/>
        <end position="397"/>
    </location>
</feature>
<keyword evidence="2" id="KW-1133">Transmembrane helix</keyword>
<dbReference type="AlphaFoldDB" id="A0A9P8PPQ5"/>